<evidence type="ECO:0000256" key="1">
    <source>
        <dbReference type="ARBA" id="ARBA00000032"/>
    </source>
</evidence>
<dbReference type="PANTHER" id="PTHR11567">
    <property type="entry name" value="ACID PHOSPHATASE-RELATED"/>
    <property type="match status" value="1"/>
</dbReference>
<evidence type="ECO:0008006" key="6">
    <source>
        <dbReference type="Google" id="ProtNLM"/>
    </source>
</evidence>
<gene>
    <name evidence="4" type="ORF">NEZAVI_LOCUS8501</name>
</gene>
<accession>A0A9P0MIV9</accession>
<name>A0A9P0MIV9_NEZVI</name>
<comment type="similarity">
    <text evidence="2">Belongs to the histidine acid phosphatase family.</text>
</comment>
<dbReference type="AlphaFoldDB" id="A0A9P0MIV9"/>
<dbReference type="EMBL" id="OV725080">
    <property type="protein sequence ID" value="CAH1398948.1"/>
    <property type="molecule type" value="Genomic_DNA"/>
</dbReference>
<dbReference type="PANTHER" id="PTHR11567:SF205">
    <property type="entry name" value="GH28721P-RELATED"/>
    <property type="match status" value="1"/>
</dbReference>
<proteinExistence type="inferred from homology"/>
<dbReference type="CDD" id="cd07061">
    <property type="entry name" value="HP_HAP_like"/>
    <property type="match status" value="1"/>
</dbReference>
<dbReference type="InterPro" id="IPR000560">
    <property type="entry name" value="His_Pase_clade-2"/>
</dbReference>
<evidence type="ECO:0000256" key="3">
    <source>
        <dbReference type="SAM" id="SignalP"/>
    </source>
</evidence>
<reference evidence="4" key="1">
    <citation type="submission" date="2022-01" db="EMBL/GenBank/DDBJ databases">
        <authorList>
            <person name="King R."/>
        </authorList>
    </citation>
    <scope>NUCLEOTIDE SEQUENCE</scope>
</reference>
<comment type="catalytic activity">
    <reaction evidence="1">
        <text>a phosphate monoester + H2O = an alcohol + phosphate</text>
        <dbReference type="Rhea" id="RHEA:15017"/>
        <dbReference type="ChEBI" id="CHEBI:15377"/>
        <dbReference type="ChEBI" id="CHEBI:30879"/>
        <dbReference type="ChEBI" id="CHEBI:43474"/>
        <dbReference type="ChEBI" id="CHEBI:67140"/>
        <dbReference type="EC" id="3.1.3.2"/>
    </reaction>
</comment>
<dbReference type="PROSITE" id="PS00616">
    <property type="entry name" value="HIS_ACID_PHOSPHAT_1"/>
    <property type="match status" value="1"/>
</dbReference>
<evidence type="ECO:0000313" key="5">
    <source>
        <dbReference type="Proteomes" id="UP001152798"/>
    </source>
</evidence>
<keyword evidence="5" id="KW-1185">Reference proteome</keyword>
<dbReference type="OrthoDB" id="5821688at2759"/>
<dbReference type="InterPro" id="IPR029033">
    <property type="entry name" value="His_PPase_superfam"/>
</dbReference>
<sequence length="367" mass="42003">MKVLAVLIFFCFSSTFSEDTLRLVHLVFRHGQRTPADTYPKDPYIKEKFSPYGWGALTNEGKTQQYELGKWLRSRYDCFLGKEYKGESLEAWTTDVDRTKMSAALVLAGMFPPRDEQIWNKDLLWQPIPTSHQKLAEDKLLLVRGCPRYSEAVAEVKANQLAETIAKQKDLYDYLFEHSGKTVTDPDGVMDIYSTLKAEEEFGLKLPTWTNEVYPNEMANVTAFSFILNSYTDELKRLKGGPLLKKILNDSKNKINDNLHERKLYLYAGHDSTVANVLQALKVWDPQIPKYNILALIELHKIHDDYKLKIFLKNSTHEPYLLTIPGCEEVCPMDKVLSLTAAVIPDNIDEECNAKKIDYKPPQDGGP</sequence>
<dbReference type="Gene3D" id="3.40.50.1240">
    <property type="entry name" value="Phosphoglycerate mutase-like"/>
    <property type="match status" value="1"/>
</dbReference>
<evidence type="ECO:0000256" key="2">
    <source>
        <dbReference type="ARBA" id="ARBA00005375"/>
    </source>
</evidence>
<dbReference type="SUPFAM" id="SSF53254">
    <property type="entry name" value="Phosphoglycerate mutase-like"/>
    <property type="match status" value="1"/>
</dbReference>
<dbReference type="InterPro" id="IPR033379">
    <property type="entry name" value="Acid_Pase_AS"/>
</dbReference>
<keyword evidence="3" id="KW-0732">Signal</keyword>
<dbReference type="InterPro" id="IPR050645">
    <property type="entry name" value="Histidine_acid_phosphatase"/>
</dbReference>
<dbReference type="GO" id="GO:0003993">
    <property type="term" value="F:acid phosphatase activity"/>
    <property type="evidence" value="ECO:0007669"/>
    <property type="project" value="UniProtKB-EC"/>
</dbReference>
<dbReference type="PROSITE" id="PS00778">
    <property type="entry name" value="HIS_ACID_PHOSPHAT_2"/>
    <property type="match status" value="1"/>
</dbReference>
<feature type="signal peptide" evidence="3">
    <location>
        <begin position="1"/>
        <end position="17"/>
    </location>
</feature>
<protein>
    <recommendedName>
        <fullName evidence="6">Acid phosphatase</fullName>
    </recommendedName>
</protein>
<evidence type="ECO:0000313" key="4">
    <source>
        <dbReference type="EMBL" id="CAH1398948.1"/>
    </source>
</evidence>
<dbReference type="Proteomes" id="UP001152798">
    <property type="component" value="Chromosome 4"/>
</dbReference>
<organism evidence="4 5">
    <name type="scientific">Nezara viridula</name>
    <name type="common">Southern green stink bug</name>
    <name type="synonym">Cimex viridulus</name>
    <dbReference type="NCBI Taxonomy" id="85310"/>
    <lineage>
        <taxon>Eukaryota</taxon>
        <taxon>Metazoa</taxon>
        <taxon>Ecdysozoa</taxon>
        <taxon>Arthropoda</taxon>
        <taxon>Hexapoda</taxon>
        <taxon>Insecta</taxon>
        <taxon>Pterygota</taxon>
        <taxon>Neoptera</taxon>
        <taxon>Paraneoptera</taxon>
        <taxon>Hemiptera</taxon>
        <taxon>Heteroptera</taxon>
        <taxon>Panheteroptera</taxon>
        <taxon>Pentatomomorpha</taxon>
        <taxon>Pentatomoidea</taxon>
        <taxon>Pentatomidae</taxon>
        <taxon>Pentatominae</taxon>
        <taxon>Nezara</taxon>
    </lineage>
</organism>
<dbReference type="Pfam" id="PF00328">
    <property type="entry name" value="His_Phos_2"/>
    <property type="match status" value="1"/>
</dbReference>
<feature type="chain" id="PRO_5040478584" description="Acid phosphatase" evidence="3">
    <location>
        <begin position="18"/>
        <end position="367"/>
    </location>
</feature>